<dbReference type="AlphaFoldDB" id="A0A2N3WQH2"/>
<evidence type="ECO:0000256" key="1">
    <source>
        <dbReference type="SAM" id="MobiDB-lite"/>
    </source>
</evidence>
<feature type="region of interest" description="Disordered" evidence="1">
    <location>
        <begin position="20"/>
        <end position="96"/>
    </location>
</feature>
<gene>
    <name evidence="3" type="ORF">ATK30_7072</name>
</gene>
<evidence type="ECO:0008006" key="5">
    <source>
        <dbReference type="Google" id="ProtNLM"/>
    </source>
</evidence>
<proteinExistence type="predicted"/>
<keyword evidence="2" id="KW-0732">Signal</keyword>
<dbReference type="OrthoDB" id="3579740at2"/>
<accession>A0A2N3WQH2</accession>
<evidence type="ECO:0000313" key="4">
    <source>
        <dbReference type="Proteomes" id="UP000233750"/>
    </source>
</evidence>
<sequence length="135" mass="13714">MTRRAVAAIALALALAGCAGNPPAQHAVAGPAPTSRPSPEPAPSTTTTPTATTPAASTPAKATSTPKTTASEAKRRDPATSPGCGQRAVDAGKFNPRCKEYQGYLDPGGSGRPKTSGEIQHEYLCQQGYLPPAEC</sequence>
<evidence type="ECO:0000256" key="2">
    <source>
        <dbReference type="SAM" id="SignalP"/>
    </source>
</evidence>
<dbReference type="Proteomes" id="UP000233750">
    <property type="component" value="Unassembled WGS sequence"/>
</dbReference>
<dbReference type="PROSITE" id="PS51257">
    <property type="entry name" value="PROKAR_LIPOPROTEIN"/>
    <property type="match status" value="1"/>
</dbReference>
<feature type="compositionally biased region" description="Low complexity" evidence="1">
    <location>
        <begin position="43"/>
        <end position="71"/>
    </location>
</feature>
<protein>
    <recommendedName>
        <fullName evidence="5">Lipoprotein</fullName>
    </recommendedName>
</protein>
<feature type="signal peptide" evidence="2">
    <location>
        <begin position="1"/>
        <end position="26"/>
    </location>
</feature>
<organism evidence="3 4">
    <name type="scientific">Amycolatopsis echigonensis</name>
    <dbReference type="NCBI Taxonomy" id="2576905"/>
    <lineage>
        <taxon>Bacteria</taxon>
        <taxon>Bacillati</taxon>
        <taxon>Actinomycetota</taxon>
        <taxon>Actinomycetes</taxon>
        <taxon>Pseudonocardiales</taxon>
        <taxon>Pseudonocardiaceae</taxon>
        <taxon>Amycolatopsis</taxon>
    </lineage>
</organism>
<dbReference type="EMBL" id="PJMY01000003">
    <property type="protein sequence ID" value="PKV96136.1"/>
    <property type="molecule type" value="Genomic_DNA"/>
</dbReference>
<comment type="caution">
    <text evidence="3">The sequence shown here is derived from an EMBL/GenBank/DDBJ whole genome shotgun (WGS) entry which is preliminary data.</text>
</comment>
<reference evidence="3 4" key="1">
    <citation type="submission" date="2017-12" db="EMBL/GenBank/DDBJ databases">
        <title>Sequencing the genomes of 1000 Actinobacteria strains.</title>
        <authorList>
            <person name="Klenk H.-P."/>
        </authorList>
    </citation>
    <scope>NUCLEOTIDE SEQUENCE [LARGE SCALE GENOMIC DNA]</scope>
    <source>
        <strain evidence="3 4">DSM 45165</strain>
    </source>
</reference>
<feature type="chain" id="PRO_5015008170" description="Lipoprotein" evidence="2">
    <location>
        <begin position="27"/>
        <end position="135"/>
    </location>
</feature>
<keyword evidence="4" id="KW-1185">Reference proteome</keyword>
<dbReference type="RefSeq" id="WP_101439044.1">
    <property type="nucleotide sequence ID" value="NZ_PJMY01000003.1"/>
</dbReference>
<evidence type="ECO:0000313" key="3">
    <source>
        <dbReference type="EMBL" id="PKV96136.1"/>
    </source>
</evidence>
<name>A0A2N3WQH2_9PSEU</name>